<dbReference type="RefSeq" id="WP_149307071.1">
    <property type="nucleotide sequence ID" value="NZ_SRSD01000004.1"/>
</dbReference>
<dbReference type="Proteomes" id="UP000324298">
    <property type="component" value="Unassembled WGS sequence"/>
</dbReference>
<dbReference type="InterPro" id="IPR045540">
    <property type="entry name" value="YegS/DAGK_C"/>
</dbReference>
<dbReference type="GO" id="GO:0005886">
    <property type="term" value="C:plasma membrane"/>
    <property type="evidence" value="ECO:0007669"/>
    <property type="project" value="TreeGrafter"/>
</dbReference>
<dbReference type="InterPro" id="IPR016064">
    <property type="entry name" value="NAD/diacylglycerol_kinase_sf"/>
</dbReference>
<dbReference type="EMBL" id="SRSD01000004">
    <property type="protein sequence ID" value="KAA0892133.1"/>
    <property type="molecule type" value="Genomic_DNA"/>
</dbReference>
<dbReference type="PROSITE" id="PS50146">
    <property type="entry name" value="DAGK"/>
    <property type="match status" value="1"/>
</dbReference>
<feature type="domain" description="DAGKc" evidence="5">
    <location>
        <begin position="1"/>
        <end position="129"/>
    </location>
</feature>
<dbReference type="AlphaFoldDB" id="A0A5A9XHM1"/>
<evidence type="ECO:0000313" key="7">
    <source>
        <dbReference type="Proteomes" id="UP000324298"/>
    </source>
</evidence>
<dbReference type="GO" id="GO:0005524">
    <property type="term" value="F:ATP binding"/>
    <property type="evidence" value="ECO:0007669"/>
    <property type="project" value="UniProtKB-KW"/>
</dbReference>
<name>A0A5A9XHM1_9BACT</name>
<dbReference type="Gene3D" id="2.60.200.40">
    <property type="match status" value="1"/>
</dbReference>
<keyword evidence="4" id="KW-0067">ATP-binding</keyword>
<evidence type="ECO:0000313" key="6">
    <source>
        <dbReference type="EMBL" id="KAA0892133.1"/>
    </source>
</evidence>
<sequence>MHTTPFLIINPDSGSFSRRRIARVVDSLKRAGLPPVIHPVRNPAEALPCCQAIRRVREHPFIIVAAGDGTFNAVLNGLGPGPATLAVLPLGTSNVLAAELGIASLEDGIARICAGKTGPLSVGLLEFEAGRRYFALMAGSGLDGAVVGGVRAGEKRALKQGAYALSALRAALGWDRGMQEIVADGKLCLCHTAVVCNASRYGGNFRLSPDSDLFRPGFEIACVTNNHRRGYLAIIRNLFLGQPMPDAALTWLTATEIELRGAKPIQLDGDFVGHGPARITAVADFARLIL</sequence>
<gene>
    <name evidence="6" type="ORF">ET418_07970</name>
</gene>
<dbReference type="Pfam" id="PF00781">
    <property type="entry name" value="DAGK_cat"/>
    <property type="match status" value="1"/>
</dbReference>
<dbReference type="PANTHER" id="PTHR12358">
    <property type="entry name" value="SPHINGOSINE KINASE"/>
    <property type="match status" value="1"/>
</dbReference>
<dbReference type="InterPro" id="IPR017438">
    <property type="entry name" value="ATP-NAD_kinase_N"/>
</dbReference>
<keyword evidence="7" id="KW-1185">Reference proteome</keyword>
<dbReference type="PANTHER" id="PTHR12358:SF106">
    <property type="entry name" value="LIPID KINASE YEGS"/>
    <property type="match status" value="1"/>
</dbReference>
<dbReference type="SMART" id="SM00046">
    <property type="entry name" value="DAGKc"/>
    <property type="match status" value="1"/>
</dbReference>
<reference evidence="6 7" key="1">
    <citation type="submission" date="2019-04" db="EMBL/GenBank/DDBJ databases">
        <title>Geobacter ruber sp. nov., ferric-reducing bacteria isolated from paddy soil.</title>
        <authorList>
            <person name="Xu Z."/>
            <person name="Masuda Y."/>
            <person name="Itoh H."/>
            <person name="Senoo K."/>
        </authorList>
    </citation>
    <scope>NUCLEOTIDE SEQUENCE [LARGE SCALE GENOMIC DNA]</scope>
    <source>
        <strain evidence="6 7">Red88</strain>
    </source>
</reference>
<organism evidence="6 7">
    <name type="scientific">Oryzomonas rubra</name>
    <dbReference type="NCBI Taxonomy" id="2509454"/>
    <lineage>
        <taxon>Bacteria</taxon>
        <taxon>Pseudomonadati</taxon>
        <taxon>Thermodesulfobacteriota</taxon>
        <taxon>Desulfuromonadia</taxon>
        <taxon>Geobacterales</taxon>
        <taxon>Geobacteraceae</taxon>
        <taxon>Oryzomonas</taxon>
    </lineage>
</organism>
<protein>
    <submittedName>
        <fullName evidence="6">Diacylglycerol kinase family lipid kinase</fullName>
    </submittedName>
</protein>
<dbReference type="InterPro" id="IPR050187">
    <property type="entry name" value="Lipid_Phosphate_FormReg"/>
</dbReference>
<dbReference type="OrthoDB" id="142078at2"/>
<dbReference type="Pfam" id="PF19279">
    <property type="entry name" value="YegS_C"/>
    <property type="match status" value="1"/>
</dbReference>
<keyword evidence="2" id="KW-0547">Nucleotide-binding</keyword>
<dbReference type="SUPFAM" id="SSF111331">
    <property type="entry name" value="NAD kinase/diacylglycerol kinase-like"/>
    <property type="match status" value="1"/>
</dbReference>
<dbReference type="Gene3D" id="3.40.50.10330">
    <property type="entry name" value="Probable inorganic polyphosphate/atp-NAD kinase, domain 1"/>
    <property type="match status" value="1"/>
</dbReference>
<evidence type="ECO:0000259" key="5">
    <source>
        <dbReference type="PROSITE" id="PS50146"/>
    </source>
</evidence>
<comment type="caution">
    <text evidence="6">The sequence shown here is derived from an EMBL/GenBank/DDBJ whole genome shotgun (WGS) entry which is preliminary data.</text>
</comment>
<evidence type="ECO:0000256" key="3">
    <source>
        <dbReference type="ARBA" id="ARBA00022777"/>
    </source>
</evidence>
<dbReference type="InterPro" id="IPR001206">
    <property type="entry name" value="Diacylglycerol_kinase_cat_dom"/>
</dbReference>
<evidence type="ECO:0000256" key="4">
    <source>
        <dbReference type="ARBA" id="ARBA00022840"/>
    </source>
</evidence>
<proteinExistence type="predicted"/>
<evidence type="ECO:0000256" key="1">
    <source>
        <dbReference type="ARBA" id="ARBA00022679"/>
    </source>
</evidence>
<keyword evidence="1" id="KW-0808">Transferase</keyword>
<evidence type="ECO:0000256" key="2">
    <source>
        <dbReference type="ARBA" id="ARBA00022741"/>
    </source>
</evidence>
<keyword evidence="3 6" id="KW-0418">Kinase</keyword>
<accession>A0A5A9XHM1</accession>
<dbReference type="GO" id="GO:0016301">
    <property type="term" value="F:kinase activity"/>
    <property type="evidence" value="ECO:0007669"/>
    <property type="project" value="UniProtKB-KW"/>
</dbReference>